<evidence type="ECO:0000256" key="2">
    <source>
        <dbReference type="ARBA" id="ARBA00022803"/>
    </source>
</evidence>
<dbReference type="Proteomes" id="UP000295367">
    <property type="component" value="Unassembled WGS sequence"/>
</dbReference>
<evidence type="ECO:0000256" key="3">
    <source>
        <dbReference type="SAM" id="Phobius"/>
    </source>
</evidence>
<feature type="transmembrane region" description="Helical" evidence="3">
    <location>
        <begin position="229"/>
        <end position="246"/>
    </location>
</feature>
<name>A0A4R3XUR4_9PROT</name>
<evidence type="ECO:0000313" key="4">
    <source>
        <dbReference type="EMBL" id="TCV79096.1"/>
    </source>
</evidence>
<comment type="caution">
    <text evidence="4">The sequence shown here is derived from an EMBL/GenBank/DDBJ whole genome shotgun (WGS) entry which is preliminary data.</text>
</comment>
<evidence type="ECO:0008006" key="6">
    <source>
        <dbReference type="Google" id="ProtNLM"/>
    </source>
</evidence>
<feature type="transmembrane region" description="Helical" evidence="3">
    <location>
        <begin position="200"/>
        <end position="217"/>
    </location>
</feature>
<keyword evidence="3" id="KW-1133">Transmembrane helix</keyword>
<evidence type="ECO:0000313" key="5">
    <source>
        <dbReference type="Proteomes" id="UP000295367"/>
    </source>
</evidence>
<dbReference type="PANTHER" id="PTHR44227">
    <property type="match status" value="1"/>
</dbReference>
<evidence type="ECO:0000256" key="1">
    <source>
        <dbReference type="ARBA" id="ARBA00022737"/>
    </source>
</evidence>
<feature type="transmembrane region" description="Helical" evidence="3">
    <location>
        <begin position="379"/>
        <end position="401"/>
    </location>
</feature>
<reference evidence="4 5" key="1">
    <citation type="submission" date="2019-03" db="EMBL/GenBank/DDBJ databases">
        <title>Genomic Encyclopedia of Type Strains, Phase IV (KMG-IV): sequencing the most valuable type-strain genomes for metagenomic binning, comparative biology and taxonomic classification.</title>
        <authorList>
            <person name="Goeker M."/>
        </authorList>
    </citation>
    <scope>NUCLEOTIDE SEQUENCE [LARGE SCALE GENOMIC DNA]</scope>
    <source>
        <strain evidence="4 5">DSM 100309</strain>
    </source>
</reference>
<dbReference type="OrthoDB" id="8566379at2"/>
<feature type="transmembrane region" description="Helical" evidence="3">
    <location>
        <begin position="322"/>
        <end position="342"/>
    </location>
</feature>
<feature type="transmembrane region" description="Helical" evidence="3">
    <location>
        <begin position="144"/>
        <end position="164"/>
    </location>
</feature>
<keyword evidence="3" id="KW-0472">Membrane</keyword>
<feature type="transmembrane region" description="Helical" evidence="3">
    <location>
        <begin position="176"/>
        <end position="194"/>
    </location>
</feature>
<gene>
    <name evidence="4" type="ORF">EDC63_1363</name>
</gene>
<proteinExistence type="predicted"/>
<dbReference type="EMBL" id="SMCO01000036">
    <property type="protein sequence ID" value="TCV79096.1"/>
    <property type="molecule type" value="Genomic_DNA"/>
</dbReference>
<keyword evidence="2" id="KW-0802">TPR repeat</keyword>
<dbReference type="RefSeq" id="WP_124946045.1">
    <property type="nucleotide sequence ID" value="NZ_BHVT01000021.1"/>
</dbReference>
<dbReference type="PANTHER" id="PTHR44227:SF3">
    <property type="entry name" value="PROTEIN O-MANNOSYL-TRANSFERASE TMTC4"/>
    <property type="match status" value="1"/>
</dbReference>
<dbReference type="AlphaFoldDB" id="A0A4R3XUR4"/>
<organism evidence="4 5">
    <name type="scientific">Sulfurirhabdus autotrophica</name>
    <dbReference type="NCBI Taxonomy" id="1706046"/>
    <lineage>
        <taxon>Bacteria</taxon>
        <taxon>Pseudomonadati</taxon>
        <taxon>Pseudomonadota</taxon>
        <taxon>Betaproteobacteria</taxon>
        <taxon>Nitrosomonadales</taxon>
        <taxon>Sulfuricellaceae</taxon>
        <taxon>Sulfurirhabdus</taxon>
    </lineage>
</organism>
<feature type="transmembrane region" description="Helical" evidence="3">
    <location>
        <begin position="294"/>
        <end position="315"/>
    </location>
</feature>
<keyword evidence="1" id="KW-0677">Repeat</keyword>
<feature type="transmembrane region" description="Helical" evidence="3">
    <location>
        <begin position="354"/>
        <end position="372"/>
    </location>
</feature>
<keyword evidence="5" id="KW-1185">Reference proteome</keyword>
<accession>A0A4R3XUR4</accession>
<dbReference type="InterPro" id="IPR052346">
    <property type="entry name" value="O-mannosyl-transferase_TMTC"/>
</dbReference>
<protein>
    <recommendedName>
        <fullName evidence="6">Tetratricopeptide repeat protein</fullName>
    </recommendedName>
</protein>
<sequence>MKSKKSLLPVLALLGLLIFAGLIYSAGLSGIYLLDDAENLQHLQNYSSGDNWRDYLGVALSQFSGATRILPMFSFALQYAAWPNHPAQMIAVNIGIHLANGVLVFLLCRKLIKLADITQGMWVAWIATAIWLLSPIQVSGTLYIIQRINQFAAFFIFVGLIAYLHGRSIANVSNRLALLWMTVGLVVGGALAVLSKENGVLMPLLILVIEGTLLRSTPWPTGGRVWRWCLLYLPLMFIFAFIVWRFDSMIGHYVRPFTIPERFLTECRILFDYLRVIFVPRAAGLGLFHDDERVAQWVSGDIFYLVLVLILGILAWSFRRRFPIAAFGVLWFFAGHILESTFIPLELYFEHRNYLPLFGLAFSMSCLSVWAVGKATGIIRAVLIFFFVSWLALMCLATWQQTSLWGNPPALAEVAENEHPNSIRAILFQAGMLNYLGFKEAAGRRMLRITEHPNSHPEYYPEWLFMGCDGHMQNLPKVENIVIALRNMKRSVDTVNGLAKLADAFDEGKCAGISLESVLKITYALKENPEYSSSYYKLEVLTGRYLLASGKFDEAAARFEKVASNTGQIEPAFLQVKALHAAKKFKKARNVLDGIERLISTQGLQGYPYRHTLAFWREQVSE</sequence>
<feature type="transmembrane region" description="Helical" evidence="3">
    <location>
        <begin position="87"/>
        <end position="108"/>
    </location>
</feature>
<feature type="transmembrane region" description="Helical" evidence="3">
    <location>
        <begin position="120"/>
        <end position="138"/>
    </location>
</feature>
<keyword evidence="3" id="KW-0812">Transmembrane</keyword>